<keyword evidence="2" id="KW-1185">Reference proteome</keyword>
<dbReference type="Proteomes" id="UP001447842">
    <property type="component" value="Chromosome"/>
</dbReference>
<dbReference type="RefSeq" id="WP_345973760.1">
    <property type="nucleotide sequence ID" value="NZ_CP147920.1"/>
</dbReference>
<gene>
    <name evidence="1" type="ORF">WCY31_05620</name>
</gene>
<name>A0ABZ3HES1_9BACT</name>
<accession>A0ABZ3HES1</accession>
<sequence length="256" mass="27648">MVLTTQTLNAGLFDSIMETVTKTTSGETQTNDASGLSITDIDGGLREALNKGVKQAIEQLGQQDGFLGNSLVKIPVPDKLMMVEKGLRKAGMGKYADDFVTAMNRAAEKAVPETAKIFADTISAMSIEDAKKILTGPDNAATEYFREHSGPALQAAILPIVQQYTQETEVTQYYKTMVDTYDSYGAPVLEQTGVTKLLGSLSGESNATQYDPRDLDGYITAKGVDGLFTVIAEEEKQIRTDPAARTTELLQKVFGN</sequence>
<reference evidence="1 2" key="1">
    <citation type="submission" date="2024-03" db="EMBL/GenBank/DDBJ databases">
        <title>Sulfurimonas sp. HSL3-1.</title>
        <authorList>
            <person name="Wang S."/>
        </authorList>
    </citation>
    <scope>NUCLEOTIDE SEQUENCE [LARGE SCALE GENOMIC DNA]</scope>
    <source>
        <strain evidence="1 2">HSL3-1</strain>
    </source>
</reference>
<dbReference type="EMBL" id="CP147920">
    <property type="protein sequence ID" value="XAU16349.1"/>
    <property type="molecule type" value="Genomic_DNA"/>
</dbReference>
<protein>
    <submittedName>
        <fullName evidence="1">DUF4197 domain-containing protein</fullName>
    </submittedName>
</protein>
<organism evidence="1 2">
    <name type="scientific">Sulfurimonas diazotrophicus</name>
    <dbReference type="NCBI Taxonomy" id="3131939"/>
    <lineage>
        <taxon>Bacteria</taxon>
        <taxon>Pseudomonadati</taxon>
        <taxon>Campylobacterota</taxon>
        <taxon>Epsilonproteobacteria</taxon>
        <taxon>Campylobacterales</taxon>
        <taxon>Sulfurimonadaceae</taxon>
        <taxon>Sulfurimonas</taxon>
    </lineage>
</organism>
<dbReference type="Pfam" id="PF13852">
    <property type="entry name" value="DUF4197"/>
    <property type="match status" value="1"/>
</dbReference>
<evidence type="ECO:0000313" key="1">
    <source>
        <dbReference type="EMBL" id="XAU16349.1"/>
    </source>
</evidence>
<evidence type="ECO:0000313" key="2">
    <source>
        <dbReference type="Proteomes" id="UP001447842"/>
    </source>
</evidence>
<proteinExistence type="predicted"/>
<dbReference type="InterPro" id="IPR025245">
    <property type="entry name" value="DUF4197"/>
</dbReference>